<dbReference type="GO" id="GO:0006508">
    <property type="term" value="P:proteolysis"/>
    <property type="evidence" value="ECO:0007669"/>
    <property type="project" value="UniProtKB-KW"/>
</dbReference>
<accession>A0A9W8LK43</accession>
<keyword evidence="5 7" id="KW-0862">Zinc</keyword>
<dbReference type="Pfam" id="PF01432">
    <property type="entry name" value="Peptidase_M3"/>
    <property type="match status" value="1"/>
</dbReference>
<dbReference type="OrthoDB" id="534666at2759"/>
<dbReference type="Gene3D" id="1.20.1050.40">
    <property type="entry name" value="Endopeptidase. Chain P, domain 1"/>
    <property type="match status" value="1"/>
</dbReference>
<dbReference type="InterPro" id="IPR024079">
    <property type="entry name" value="MetalloPept_cat_dom_sf"/>
</dbReference>
<keyword evidence="3 7" id="KW-0479">Metal-binding</keyword>
<reference evidence="9" key="1">
    <citation type="submission" date="2022-07" db="EMBL/GenBank/DDBJ databases">
        <title>Phylogenomic reconstructions and comparative analyses of Kickxellomycotina fungi.</title>
        <authorList>
            <person name="Reynolds N.K."/>
            <person name="Stajich J.E."/>
            <person name="Barry K."/>
            <person name="Grigoriev I.V."/>
            <person name="Crous P."/>
            <person name="Smith M.E."/>
        </authorList>
    </citation>
    <scope>NUCLEOTIDE SEQUENCE</scope>
    <source>
        <strain evidence="9">NBRC 105414</strain>
    </source>
</reference>
<name>A0A9W8LK43_9FUNG</name>
<evidence type="ECO:0000313" key="10">
    <source>
        <dbReference type="Proteomes" id="UP001140217"/>
    </source>
</evidence>
<dbReference type="Gene3D" id="1.10.1370.10">
    <property type="entry name" value="Neurolysin, domain 3"/>
    <property type="match status" value="2"/>
</dbReference>
<evidence type="ECO:0000259" key="8">
    <source>
        <dbReference type="Pfam" id="PF01432"/>
    </source>
</evidence>
<comment type="cofactor">
    <cofactor evidence="7">
        <name>Zn(2+)</name>
        <dbReference type="ChEBI" id="CHEBI:29105"/>
    </cofactor>
    <text evidence="7">Binds 1 zinc ion.</text>
</comment>
<keyword evidence="10" id="KW-1185">Reference proteome</keyword>
<dbReference type="EMBL" id="JANBUL010000017">
    <property type="protein sequence ID" value="KAJ2784994.1"/>
    <property type="molecule type" value="Genomic_DNA"/>
</dbReference>
<evidence type="ECO:0000256" key="2">
    <source>
        <dbReference type="ARBA" id="ARBA00022670"/>
    </source>
</evidence>
<dbReference type="EC" id="3.4.24.37" evidence="9"/>
<evidence type="ECO:0000256" key="4">
    <source>
        <dbReference type="ARBA" id="ARBA00022801"/>
    </source>
</evidence>
<comment type="caution">
    <text evidence="9">The sequence shown here is derived from an EMBL/GenBank/DDBJ whole genome shotgun (WGS) entry which is preliminary data.</text>
</comment>
<evidence type="ECO:0000256" key="1">
    <source>
        <dbReference type="ARBA" id="ARBA00006040"/>
    </source>
</evidence>
<evidence type="ECO:0000256" key="3">
    <source>
        <dbReference type="ARBA" id="ARBA00022723"/>
    </source>
</evidence>
<dbReference type="GO" id="GO:0005758">
    <property type="term" value="C:mitochondrial intermembrane space"/>
    <property type="evidence" value="ECO:0007669"/>
    <property type="project" value="TreeGrafter"/>
</dbReference>
<feature type="domain" description="Peptidase M3A/M3B catalytic" evidence="8">
    <location>
        <begin position="295"/>
        <end position="481"/>
    </location>
</feature>
<evidence type="ECO:0000313" key="9">
    <source>
        <dbReference type="EMBL" id="KAJ2784994.1"/>
    </source>
</evidence>
<sequence length="484" mass="53625">MIASTQYPGGAPEGTIINLCMSASELLSRAEEVLDKKRAVMDAVALVENPTFANVIAPLGHAGNEVRTINGLASFFKSADVDEANAGMEDETREDVYRVVHAVFVNEEEMARLDDEDSKERMVDLELAYGVCIKEGEREVLFTREELDARESTRKGAFVAYNTRCAENIPRLQELVQLQRKAAFLTVKSTQAALDMLNDLRAKLTPLGERELAELQALKRADAEAAGESYTGFFAWEMEHYKHIAKEPGMLIVEVENPQVWHPTVSMYEVWGADDDTFVGHFYLDLYSRKGKFGGTSVKGNFVEVPSQVLKNLAWEPETLRRLSAHCETGEPFPDDMVANIIAAKNEGAGLDYLYQVAQALYDLEIHGTAPDDAIARHGFTGIDARVAMCDFGDTKTCRVGEFVQMGGKHAGMYYGYLWSEIIGADVLATCFKADGAINPQVGRQYRHEILRPCGTRNPMVGLKRLLGREPTSTAFLKSIGLDE</sequence>
<evidence type="ECO:0000256" key="7">
    <source>
        <dbReference type="RuleBase" id="RU003435"/>
    </source>
</evidence>
<dbReference type="Gene3D" id="3.40.390.10">
    <property type="entry name" value="Collagenase (Catalytic Domain)"/>
    <property type="match status" value="2"/>
</dbReference>
<dbReference type="PANTHER" id="PTHR11804">
    <property type="entry name" value="PROTEASE M3 THIMET OLIGOPEPTIDASE-RELATED"/>
    <property type="match status" value="1"/>
</dbReference>
<dbReference type="GO" id="GO:0006518">
    <property type="term" value="P:peptide metabolic process"/>
    <property type="evidence" value="ECO:0007669"/>
    <property type="project" value="TreeGrafter"/>
</dbReference>
<dbReference type="PANTHER" id="PTHR11804:SF84">
    <property type="entry name" value="SACCHAROLYSIN"/>
    <property type="match status" value="1"/>
</dbReference>
<gene>
    <name evidence="9" type="primary">PRD1_1</name>
    <name evidence="9" type="ORF">H4R18_000808</name>
</gene>
<dbReference type="AlphaFoldDB" id="A0A9W8LK43"/>
<dbReference type="SUPFAM" id="SSF55486">
    <property type="entry name" value="Metalloproteases ('zincins'), catalytic domain"/>
    <property type="match status" value="1"/>
</dbReference>
<dbReference type="InterPro" id="IPR024077">
    <property type="entry name" value="Neurolysin/TOP_dom2"/>
</dbReference>
<dbReference type="InterPro" id="IPR024080">
    <property type="entry name" value="Neurolysin/TOP_N"/>
</dbReference>
<dbReference type="InterPro" id="IPR001567">
    <property type="entry name" value="Pept_M3A_M3B_dom"/>
</dbReference>
<comment type="similarity">
    <text evidence="1 7">Belongs to the peptidase M3 family.</text>
</comment>
<dbReference type="GO" id="GO:0046872">
    <property type="term" value="F:metal ion binding"/>
    <property type="evidence" value="ECO:0007669"/>
    <property type="project" value="UniProtKB-UniRule"/>
</dbReference>
<organism evidence="9 10">
    <name type="scientific">Coemansia javaensis</name>
    <dbReference type="NCBI Taxonomy" id="2761396"/>
    <lineage>
        <taxon>Eukaryota</taxon>
        <taxon>Fungi</taxon>
        <taxon>Fungi incertae sedis</taxon>
        <taxon>Zoopagomycota</taxon>
        <taxon>Kickxellomycotina</taxon>
        <taxon>Kickxellomycetes</taxon>
        <taxon>Kickxellales</taxon>
        <taxon>Kickxellaceae</taxon>
        <taxon>Coemansia</taxon>
    </lineage>
</organism>
<keyword evidence="2 7" id="KW-0645">Protease</keyword>
<keyword evidence="6 7" id="KW-0482">Metalloprotease</keyword>
<proteinExistence type="inferred from homology"/>
<evidence type="ECO:0000256" key="5">
    <source>
        <dbReference type="ARBA" id="ARBA00022833"/>
    </source>
</evidence>
<evidence type="ECO:0000256" key="6">
    <source>
        <dbReference type="ARBA" id="ARBA00023049"/>
    </source>
</evidence>
<protein>
    <submittedName>
        <fullName evidence="9">Metalloendopeptidase</fullName>
        <ecNumber evidence="9">3.4.24.37</ecNumber>
    </submittedName>
</protein>
<dbReference type="Proteomes" id="UP001140217">
    <property type="component" value="Unassembled WGS sequence"/>
</dbReference>
<dbReference type="GO" id="GO:0004222">
    <property type="term" value="F:metalloendopeptidase activity"/>
    <property type="evidence" value="ECO:0007669"/>
    <property type="project" value="UniProtKB-EC"/>
</dbReference>
<keyword evidence="4 7" id="KW-0378">Hydrolase</keyword>
<dbReference type="InterPro" id="IPR045090">
    <property type="entry name" value="Pept_M3A_M3B"/>
</dbReference>